<protein>
    <submittedName>
        <fullName evidence="1">Uncharacterized protein</fullName>
    </submittedName>
</protein>
<name>A0A502GBK9_9BACT</name>
<proteinExistence type="predicted"/>
<reference evidence="1 2" key="1">
    <citation type="journal article" date="2019" name="Environ. Microbiol.">
        <title>Species interactions and distinct microbial communities in high Arctic permafrost affected cryosols are associated with the CH4 and CO2 gas fluxes.</title>
        <authorList>
            <person name="Altshuler I."/>
            <person name="Hamel J."/>
            <person name="Turney S."/>
            <person name="Magnuson E."/>
            <person name="Levesque R."/>
            <person name="Greer C."/>
            <person name="Whyte L.G."/>
        </authorList>
    </citation>
    <scope>NUCLEOTIDE SEQUENCE [LARGE SCALE GENOMIC DNA]</scope>
    <source>
        <strain evidence="1 2">S9.2P</strain>
    </source>
</reference>
<dbReference type="OrthoDB" id="887005at2"/>
<gene>
    <name evidence="1" type="ORF">EAH73_21390</name>
</gene>
<dbReference type="AlphaFoldDB" id="A0A502GBK9"/>
<dbReference type="Proteomes" id="UP000317646">
    <property type="component" value="Unassembled WGS sequence"/>
</dbReference>
<evidence type="ECO:0000313" key="1">
    <source>
        <dbReference type="EMBL" id="TPG59469.1"/>
    </source>
</evidence>
<keyword evidence="2" id="KW-1185">Reference proteome</keyword>
<evidence type="ECO:0000313" key="2">
    <source>
        <dbReference type="Proteomes" id="UP000317646"/>
    </source>
</evidence>
<comment type="caution">
    <text evidence="1">The sequence shown here is derived from an EMBL/GenBank/DDBJ whole genome shotgun (WGS) entry which is preliminary data.</text>
</comment>
<dbReference type="EMBL" id="RCYZ01000013">
    <property type="protein sequence ID" value="TPG59469.1"/>
    <property type="molecule type" value="Genomic_DNA"/>
</dbReference>
<organism evidence="1 2">
    <name type="scientific">Hymenobacter nivis</name>
    <dbReference type="NCBI Taxonomy" id="1850093"/>
    <lineage>
        <taxon>Bacteria</taxon>
        <taxon>Pseudomonadati</taxon>
        <taxon>Bacteroidota</taxon>
        <taxon>Cytophagia</taxon>
        <taxon>Cytophagales</taxon>
        <taxon>Hymenobacteraceae</taxon>
        <taxon>Hymenobacter</taxon>
    </lineage>
</organism>
<sequence length="101" mass="11340">MSHRRDLKLLRRAQKQAKRQLRQLAALELTGLTAVTLHAHTRQVTVVLVSATGAPFTDALREALHARRQALQTEAQHLLLTWLEDEQLRDRPAPAAGSPRP</sequence>
<accession>A0A502GBK9</accession>
<dbReference type="RefSeq" id="WP_140469486.1">
    <property type="nucleotide sequence ID" value="NZ_RCYZ01000013.1"/>
</dbReference>